<protein>
    <submittedName>
        <fullName evidence="4">SDR family oxidoreductase</fullName>
    </submittedName>
</protein>
<proteinExistence type="inferred from homology"/>
<dbReference type="InterPro" id="IPR052178">
    <property type="entry name" value="Sec_Metab_Biosynth_SDR"/>
</dbReference>
<reference evidence="4 5" key="1">
    <citation type="submission" date="2019-07" db="EMBL/GenBank/DDBJ databases">
        <title>Novel species isolated from glacier.</title>
        <authorList>
            <person name="Liu Q."/>
            <person name="Xin Y.-H."/>
        </authorList>
    </citation>
    <scope>NUCLEOTIDE SEQUENCE [LARGE SCALE GENOMIC DNA]</scope>
    <source>
        <strain evidence="4 5">LB1R16</strain>
    </source>
</reference>
<organism evidence="4 5">
    <name type="scientific">Glacieibacterium frigidum</name>
    <dbReference type="NCBI Taxonomy" id="2593303"/>
    <lineage>
        <taxon>Bacteria</taxon>
        <taxon>Pseudomonadati</taxon>
        <taxon>Pseudomonadota</taxon>
        <taxon>Alphaproteobacteria</taxon>
        <taxon>Sphingomonadales</taxon>
        <taxon>Sphingosinicellaceae</taxon>
        <taxon>Glacieibacterium</taxon>
    </lineage>
</organism>
<evidence type="ECO:0000313" key="5">
    <source>
        <dbReference type="Proteomes" id="UP000317894"/>
    </source>
</evidence>
<dbReference type="SUPFAM" id="SSF51735">
    <property type="entry name" value="NAD(P)-binding Rossmann-fold domains"/>
    <property type="match status" value="1"/>
</dbReference>
<accession>A0A552UAL3</accession>
<evidence type="ECO:0000256" key="2">
    <source>
        <dbReference type="ARBA" id="ARBA00022857"/>
    </source>
</evidence>
<dbReference type="AlphaFoldDB" id="A0A552UAL3"/>
<dbReference type="PANTHER" id="PTHR43618">
    <property type="entry name" value="7-ALPHA-HYDROXYSTEROID DEHYDROGENASE"/>
    <property type="match status" value="1"/>
</dbReference>
<dbReference type="PRINTS" id="PR00081">
    <property type="entry name" value="GDHRDH"/>
</dbReference>
<dbReference type="GO" id="GO:0005829">
    <property type="term" value="C:cytosol"/>
    <property type="evidence" value="ECO:0007669"/>
    <property type="project" value="TreeGrafter"/>
</dbReference>
<dbReference type="PROSITE" id="PS00061">
    <property type="entry name" value="ADH_SHORT"/>
    <property type="match status" value="1"/>
</dbReference>
<keyword evidence="2" id="KW-0521">NADP</keyword>
<dbReference type="Gene3D" id="3.40.50.720">
    <property type="entry name" value="NAD(P)-binding Rossmann-like Domain"/>
    <property type="match status" value="1"/>
</dbReference>
<evidence type="ECO:0000256" key="3">
    <source>
        <dbReference type="ARBA" id="ARBA00023002"/>
    </source>
</evidence>
<dbReference type="PRINTS" id="PR00080">
    <property type="entry name" value="SDRFAMILY"/>
</dbReference>
<dbReference type="OrthoDB" id="286404at2"/>
<dbReference type="InterPro" id="IPR002347">
    <property type="entry name" value="SDR_fam"/>
</dbReference>
<keyword evidence="3" id="KW-0560">Oxidoreductase</keyword>
<gene>
    <name evidence="4" type="ORF">FMM06_09565</name>
</gene>
<dbReference type="InterPro" id="IPR020904">
    <property type="entry name" value="Sc_DH/Rdtase_CS"/>
</dbReference>
<name>A0A552UAL3_9SPHN</name>
<comment type="similarity">
    <text evidence="1">Belongs to the short-chain dehydrogenases/reductases (SDR) family.</text>
</comment>
<dbReference type="FunFam" id="3.40.50.720:FF:000084">
    <property type="entry name" value="Short-chain dehydrogenase reductase"/>
    <property type="match status" value="1"/>
</dbReference>
<dbReference type="EMBL" id="VJWA01000002">
    <property type="protein sequence ID" value="TRW15254.1"/>
    <property type="molecule type" value="Genomic_DNA"/>
</dbReference>
<dbReference type="PANTHER" id="PTHR43618:SF8">
    <property type="entry name" value="7ALPHA-HYDROXYSTEROID DEHYDROGENASE"/>
    <property type="match status" value="1"/>
</dbReference>
<evidence type="ECO:0000256" key="1">
    <source>
        <dbReference type="ARBA" id="ARBA00006484"/>
    </source>
</evidence>
<dbReference type="InterPro" id="IPR036291">
    <property type="entry name" value="NAD(P)-bd_dom_sf"/>
</dbReference>
<dbReference type="GO" id="GO:0008709">
    <property type="term" value="F:cholate 7-alpha-dehydrogenase (NAD+) activity"/>
    <property type="evidence" value="ECO:0007669"/>
    <property type="project" value="TreeGrafter"/>
</dbReference>
<dbReference type="RefSeq" id="WP_144335422.1">
    <property type="nucleotide sequence ID" value="NZ_VJWA01000002.1"/>
</dbReference>
<keyword evidence="5" id="KW-1185">Reference proteome</keyword>
<dbReference type="Pfam" id="PF13561">
    <property type="entry name" value="adh_short_C2"/>
    <property type="match status" value="1"/>
</dbReference>
<comment type="caution">
    <text evidence="4">The sequence shown here is derived from an EMBL/GenBank/DDBJ whole genome shotgun (WGS) entry which is preliminary data.</text>
</comment>
<dbReference type="Proteomes" id="UP000317894">
    <property type="component" value="Unassembled WGS sequence"/>
</dbReference>
<sequence length="258" mass="27371">MKIEDMFSVRGKVAIVTGGSRGIGEMIARGYVENGARVYITSRNAAVCDGLAAKLSEIGECISIPADLSKMDEVERFAAEFEARENHLDILVNNAGASWGAKFGEFPESGWDKVMDLNVKSIFFLTQRLGARLEAAGSEDGFARVINIASIDGLHVSGLETYSYAASKAAVIHLTKMMAKYLAPKHIAVNAIAPGYFPSKMTAAINEEDAQATMAATPMHRRGAPHDMAGLAIYLSSRASSFVTGSVIACDGGLATTA</sequence>
<evidence type="ECO:0000313" key="4">
    <source>
        <dbReference type="EMBL" id="TRW15254.1"/>
    </source>
</evidence>